<name>D2R1C4_PIRSD</name>
<reference evidence="1 2" key="1">
    <citation type="journal article" date="2009" name="Stand. Genomic Sci.">
        <title>Complete genome sequence of Pirellula staleyi type strain (ATCC 27377).</title>
        <authorList>
            <person name="Clum A."/>
            <person name="Tindall B.J."/>
            <person name="Sikorski J."/>
            <person name="Ivanova N."/>
            <person name="Mavrommatis K."/>
            <person name="Lucas S."/>
            <person name="Glavina del Rio T."/>
            <person name="Nolan M."/>
            <person name="Chen F."/>
            <person name="Tice H."/>
            <person name="Pitluck S."/>
            <person name="Cheng J.F."/>
            <person name="Chertkov O."/>
            <person name="Brettin T."/>
            <person name="Han C."/>
            <person name="Detter J.C."/>
            <person name="Kuske C."/>
            <person name="Bruce D."/>
            <person name="Goodwin L."/>
            <person name="Ovchinikova G."/>
            <person name="Pati A."/>
            <person name="Mikhailova N."/>
            <person name="Chen A."/>
            <person name="Palaniappan K."/>
            <person name="Land M."/>
            <person name="Hauser L."/>
            <person name="Chang Y.J."/>
            <person name="Jeffries C.D."/>
            <person name="Chain P."/>
            <person name="Rohde M."/>
            <person name="Goker M."/>
            <person name="Bristow J."/>
            <person name="Eisen J.A."/>
            <person name="Markowitz V."/>
            <person name="Hugenholtz P."/>
            <person name="Kyrpides N.C."/>
            <person name="Klenk H.P."/>
            <person name="Lapidus A."/>
        </authorList>
    </citation>
    <scope>NUCLEOTIDE SEQUENCE [LARGE SCALE GENOMIC DNA]</scope>
    <source>
        <strain evidence="2">ATCC 27377 / DSM 6068 / ICPB 4128</strain>
    </source>
</reference>
<dbReference type="EMBL" id="CP001848">
    <property type="protein sequence ID" value="ADB14909.1"/>
    <property type="molecule type" value="Genomic_DNA"/>
</dbReference>
<accession>D2R1C4</accession>
<dbReference type="HOGENOM" id="CLU_2684634_0_0_0"/>
<dbReference type="Proteomes" id="UP000001887">
    <property type="component" value="Chromosome"/>
</dbReference>
<dbReference type="STRING" id="530564.Psta_0213"/>
<protein>
    <submittedName>
        <fullName evidence="1">Uncharacterized protein</fullName>
    </submittedName>
</protein>
<dbReference type="KEGG" id="psl:Psta_0213"/>
<sequence>MGGWQLGDVKCAASTPDSGLLAFEKKSLGKICYPSRRLTELARHLVKHAVTTTFTTPGASVRETESKRNSRENR</sequence>
<evidence type="ECO:0000313" key="1">
    <source>
        <dbReference type="EMBL" id="ADB14909.1"/>
    </source>
</evidence>
<keyword evidence="2" id="KW-1185">Reference proteome</keyword>
<organism evidence="1 2">
    <name type="scientific">Pirellula staleyi (strain ATCC 27377 / DSM 6068 / ICPB 4128)</name>
    <name type="common">Pirella staleyi</name>
    <dbReference type="NCBI Taxonomy" id="530564"/>
    <lineage>
        <taxon>Bacteria</taxon>
        <taxon>Pseudomonadati</taxon>
        <taxon>Planctomycetota</taxon>
        <taxon>Planctomycetia</taxon>
        <taxon>Pirellulales</taxon>
        <taxon>Pirellulaceae</taxon>
        <taxon>Pirellula</taxon>
    </lineage>
</organism>
<evidence type="ECO:0000313" key="2">
    <source>
        <dbReference type="Proteomes" id="UP000001887"/>
    </source>
</evidence>
<proteinExistence type="predicted"/>
<dbReference type="AlphaFoldDB" id="D2R1C4"/>
<gene>
    <name evidence="1" type="ordered locus">Psta_0213</name>
</gene>